<evidence type="ECO:0000256" key="1">
    <source>
        <dbReference type="SAM" id="MobiDB-lite"/>
    </source>
</evidence>
<gene>
    <name evidence="2" type="ORF">PR048_010757</name>
</gene>
<dbReference type="EMBL" id="JARBHB010000003">
    <property type="protein sequence ID" value="KAJ8891242.1"/>
    <property type="molecule type" value="Genomic_DNA"/>
</dbReference>
<evidence type="ECO:0000313" key="3">
    <source>
        <dbReference type="Proteomes" id="UP001159363"/>
    </source>
</evidence>
<feature type="region of interest" description="Disordered" evidence="1">
    <location>
        <begin position="179"/>
        <end position="204"/>
    </location>
</feature>
<sequence length="204" mass="22297">MWESCWTMPLAGGFSRGTPVPPALAFKRRSILASHFYVTSGDAGTSVPDGKPVFRAAKTSHPPARRWAGPKKDHSRPPMWISLRVPGCRRVVRSPLRSRMPCSLLSAQAIDAKTKQSTSAVAELLACSPPTEVIRVRSPAGPLDFSRRNRAGQCRWSARFLGGFPCPFIPVPLHNHLNRPAHEQPKPAANMSSPSVHDWGSVAH</sequence>
<proteinExistence type="predicted"/>
<feature type="region of interest" description="Disordered" evidence="1">
    <location>
        <begin position="56"/>
        <end position="75"/>
    </location>
</feature>
<dbReference type="Proteomes" id="UP001159363">
    <property type="component" value="Chromosome 3"/>
</dbReference>
<organism evidence="2 3">
    <name type="scientific">Dryococelus australis</name>
    <dbReference type="NCBI Taxonomy" id="614101"/>
    <lineage>
        <taxon>Eukaryota</taxon>
        <taxon>Metazoa</taxon>
        <taxon>Ecdysozoa</taxon>
        <taxon>Arthropoda</taxon>
        <taxon>Hexapoda</taxon>
        <taxon>Insecta</taxon>
        <taxon>Pterygota</taxon>
        <taxon>Neoptera</taxon>
        <taxon>Polyneoptera</taxon>
        <taxon>Phasmatodea</taxon>
        <taxon>Verophasmatodea</taxon>
        <taxon>Anareolatae</taxon>
        <taxon>Phasmatidae</taxon>
        <taxon>Eurycanthinae</taxon>
        <taxon>Dryococelus</taxon>
    </lineage>
</organism>
<accession>A0ABQ9I3L2</accession>
<reference evidence="2 3" key="1">
    <citation type="submission" date="2023-02" db="EMBL/GenBank/DDBJ databases">
        <title>LHISI_Scaffold_Assembly.</title>
        <authorList>
            <person name="Stuart O.P."/>
            <person name="Cleave R."/>
            <person name="Magrath M.J.L."/>
            <person name="Mikheyev A.S."/>
        </authorList>
    </citation>
    <scope>NUCLEOTIDE SEQUENCE [LARGE SCALE GENOMIC DNA]</scope>
    <source>
        <strain evidence="2">Daus_M_001</strain>
        <tissue evidence="2">Leg muscle</tissue>
    </source>
</reference>
<keyword evidence="3" id="KW-1185">Reference proteome</keyword>
<comment type="caution">
    <text evidence="2">The sequence shown here is derived from an EMBL/GenBank/DDBJ whole genome shotgun (WGS) entry which is preliminary data.</text>
</comment>
<protein>
    <submittedName>
        <fullName evidence="2">Uncharacterized protein</fullName>
    </submittedName>
</protein>
<name>A0ABQ9I3L2_9NEOP</name>
<evidence type="ECO:0000313" key="2">
    <source>
        <dbReference type="EMBL" id="KAJ8891242.1"/>
    </source>
</evidence>